<reference evidence="1 2" key="1">
    <citation type="submission" date="2020-03" db="EMBL/GenBank/DDBJ databases">
        <title>WGS of the type strain of Planosporangium spp.</title>
        <authorList>
            <person name="Thawai C."/>
        </authorList>
    </citation>
    <scope>NUCLEOTIDE SEQUENCE [LARGE SCALE GENOMIC DNA]</scope>
    <source>
        <strain evidence="1 2">TBRC 5610</strain>
    </source>
</reference>
<dbReference type="RefSeq" id="WP_167928463.1">
    <property type="nucleotide sequence ID" value="NZ_JAATVY010000032.1"/>
</dbReference>
<organism evidence="1 2">
    <name type="scientific">Planosporangium thailandense</name>
    <dbReference type="NCBI Taxonomy" id="765197"/>
    <lineage>
        <taxon>Bacteria</taxon>
        <taxon>Bacillati</taxon>
        <taxon>Actinomycetota</taxon>
        <taxon>Actinomycetes</taxon>
        <taxon>Micromonosporales</taxon>
        <taxon>Micromonosporaceae</taxon>
        <taxon>Planosporangium</taxon>
    </lineage>
</organism>
<comment type="caution">
    <text evidence="1">The sequence shown here is derived from an EMBL/GenBank/DDBJ whole genome shotgun (WGS) entry which is preliminary data.</text>
</comment>
<evidence type="ECO:0000313" key="1">
    <source>
        <dbReference type="EMBL" id="NJC73558.1"/>
    </source>
</evidence>
<accession>A0ABX0Y5E5</accession>
<sequence>MSTATDHDAIFVGGPRDGELFDSNDTGLIQLEIGGLVHRYIRTTAHRDRDGRSYLVYNYDGEVDPRGAQSGAETR</sequence>
<protein>
    <submittedName>
        <fullName evidence="1">Uncharacterized protein</fullName>
    </submittedName>
</protein>
<proteinExistence type="predicted"/>
<dbReference type="Proteomes" id="UP000722989">
    <property type="component" value="Unassembled WGS sequence"/>
</dbReference>
<dbReference type="EMBL" id="JAATVY010000032">
    <property type="protein sequence ID" value="NJC73558.1"/>
    <property type="molecule type" value="Genomic_DNA"/>
</dbReference>
<keyword evidence="2" id="KW-1185">Reference proteome</keyword>
<evidence type="ECO:0000313" key="2">
    <source>
        <dbReference type="Proteomes" id="UP000722989"/>
    </source>
</evidence>
<name>A0ABX0Y5E5_9ACTN</name>
<gene>
    <name evidence="1" type="ORF">HC031_28095</name>
</gene>